<organism evidence="1 2">
    <name type="scientific">Beauveria asiatica</name>
    <dbReference type="NCBI Taxonomy" id="1069075"/>
    <lineage>
        <taxon>Eukaryota</taxon>
        <taxon>Fungi</taxon>
        <taxon>Dikarya</taxon>
        <taxon>Ascomycota</taxon>
        <taxon>Pezizomycotina</taxon>
        <taxon>Sordariomycetes</taxon>
        <taxon>Hypocreomycetidae</taxon>
        <taxon>Hypocreales</taxon>
        <taxon>Cordycipitaceae</taxon>
        <taxon>Beauveria</taxon>
    </lineage>
</organism>
<proteinExistence type="predicted"/>
<sequence>MLLDVINNDDADDTVDSATYARRRHLDTQQLTLQRNPVIRAVQGPQYAASGYFLRDAHLDDDPAAPLLTQYMRLGVETALAAAARAGASGRGRCDGAADMTEHALNHRFRHIRAQTEVILKGRKANLDVKNLTTDESSLPKTVGAVDKKRPWLGGESVRM</sequence>
<evidence type="ECO:0000313" key="2">
    <source>
        <dbReference type="Proteomes" id="UP001397290"/>
    </source>
</evidence>
<dbReference type="Proteomes" id="UP001397290">
    <property type="component" value="Unassembled WGS sequence"/>
</dbReference>
<keyword evidence="2" id="KW-1185">Reference proteome</keyword>
<dbReference type="AlphaFoldDB" id="A0AAW0RHF6"/>
<dbReference type="EMBL" id="JAAHCF010001010">
    <property type="protein sequence ID" value="KAK8141376.1"/>
    <property type="molecule type" value="Genomic_DNA"/>
</dbReference>
<reference evidence="1 2" key="1">
    <citation type="submission" date="2020-02" db="EMBL/GenBank/DDBJ databases">
        <title>Comparative genomics of the hypocrealean fungal genus Beauvera.</title>
        <authorList>
            <person name="Showalter D.N."/>
            <person name="Bushley K.E."/>
            <person name="Rehner S.A."/>
        </authorList>
    </citation>
    <scope>NUCLEOTIDE SEQUENCE [LARGE SCALE GENOMIC DNA]</scope>
    <source>
        <strain evidence="1 2">ARSEF4384</strain>
    </source>
</reference>
<protein>
    <submittedName>
        <fullName evidence="1">Uncharacterized protein</fullName>
    </submittedName>
</protein>
<comment type="caution">
    <text evidence="1">The sequence shown here is derived from an EMBL/GenBank/DDBJ whole genome shotgun (WGS) entry which is preliminary data.</text>
</comment>
<name>A0AAW0RHF6_9HYPO</name>
<accession>A0AAW0RHF6</accession>
<gene>
    <name evidence="1" type="ORF">G3M48_000169</name>
</gene>
<evidence type="ECO:0000313" key="1">
    <source>
        <dbReference type="EMBL" id="KAK8141376.1"/>
    </source>
</evidence>